<proteinExistence type="predicted"/>
<accession>A0A0E9QFN3</accession>
<organism evidence="1">
    <name type="scientific">Anguilla anguilla</name>
    <name type="common">European freshwater eel</name>
    <name type="synonym">Muraena anguilla</name>
    <dbReference type="NCBI Taxonomy" id="7936"/>
    <lineage>
        <taxon>Eukaryota</taxon>
        <taxon>Metazoa</taxon>
        <taxon>Chordata</taxon>
        <taxon>Craniata</taxon>
        <taxon>Vertebrata</taxon>
        <taxon>Euteleostomi</taxon>
        <taxon>Actinopterygii</taxon>
        <taxon>Neopterygii</taxon>
        <taxon>Teleostei</taxon>
        <taxon>Anguilliformes</taxon>
        <taxon>Anguillidae</taxon>
        <taxon>Anguilla</taxon>
    </lineage>
</organism>
<reference evidence="1" key="1">
    <citation type="submission" date="2014-11" db="EMBL/GenBank/DDBJ databases">
        <authorList>
            <person name="Amaro Gonzalez C."/>
        </authorList>
    </citation>
    <scope>NUCLEOTIDE SEQUENCE</scope>
</reference>
<name>A0A0E9QFN3_ANGAN</name>
<evidence type="ECO:0000313" key="1">
    <source>
        <dbReference type="EMBL" id="JAH15686.1"/>
    </source>
</evidence>
<sequence length="21" mass="2505">MFWDTHSIQCENRVQAMSCDC</sequence>
<dbReference type="AlphaFoldDB" id="A0A0E9QFN3"/>
<protein>
    <submittedName>
        <fullName evidence="1">Uncharacterized protein</fullName>
    </submittedName>
</protein>
<reference evidence="1" key="2">
    <citation type="journal article" date="2015" name="Fish Shellfish Immunol.">
        <title>Early steps in the European eel (Anguilla anguilla)-Vibrio vulnificus interaction in the gills: Role of the RtxA13 toxin.</title>
        <authorList>
            <person name="Callol A."/>
            <person name="Pajuelo D."/>
            <person name="Ebbesson L."/>
            <person name="Teles M."/>
            <person name="MacKenzie S."/>
            <person name="Amaro C."/>
        </authorList>
    </citation>
    <scope>NUCLEOTIDE SEQUENCE</scope>
</reference>
<dbReference type="EMBL" id="GBXM01092891">
    <property type="protein sequence ID" value="JAH15686.1"/>
    <property type="molecule type" value="Transcribed_RNA"/>
</dbReference>